<keyword evidence="5 7" id="KW-0687">Ribonucleoprotein</keyword>
<evidence type="ECO:0000259" key="10">
    <source>
        <dbReference type="PROSITE" id="PS50881"/>
    </source>
</evidence>
<dbReference type="HAMAP" id="MF_01307_B">
    <property type="entry name" value="Ribosomal_uS5_B"/>
    <property type="match status" value="1"/>
</dbReference>
<dbReference type="Gene3D" id="3.30.230.10">
    <property type="match status" value="1"/>
</dbReference>
<evidence type="ECO:0000256" key="4">
    <source>
        <dbReference type="ARBA" id="ARBA00022980"/>
    </source>
</evidence>
<organism evidence="11 12">
    <name type="scientific">Actinomycetospora atypica</name>
    <dbReference type="NCBI Taxonomy" id="1290095"/>
    <lineage>
        <taxon>Bacteria</taxon>
        <taxon>Bacillati</taxon>
        <taxon>Actinomycetota</taxon>
        <taxon>Actinomycetes</taxon>
        <taxon>Pseudonocardiales</taxon>
        <taxon>Pseudonocardiaceae</taxon>
        <taxon>Actinomycetospora</taxon>
    </lineage>
</organism>
<evidence type="ECO:0000313" key="12">
    <source>
        <dbReference type="Proteomes" id="UP001595947"/>
    </source>
</evidence>
<dbReference type="RefSeq" id="WP_378039020.1">
    <property type="nucleotide sequence ID" value="NZ_JBHSIV010000043.1"/>
</dbReference>
<dbReference type="SUPFAM" id="SSF54211">
    <property type="entry name" value="Ribosomal protein S5 domain 2-like"/>
    <property type="match status" value="1"/>
</dbReference>
<sequence>MPGTQRREGGGQGGRDRDRQGGGRGGAQDRTPHLERVVAINRVAKVVKGGRRFSFTALVIVGNGDGEVGVGYGKAKEVPAAIAKGVEEARKNFFRVPRIGTTITHPVQGEDAAGVVLLRPASPGTGVIAGGPVRAVLECAGIQDILSKSLGSQNAINIVHATVAALKALQVPEAVAARRGLPLDEVAPARMLRQRAGQGI</sequence>
<evidence type="ECO:0000256" key="6">
    <source>
        <dbReference type="ARBA" id="ARBA00035255"/>
    </source>
</evidence>
<dbReference type="InterPro" id="IPR014721">
    <property type="entry name" value="Ribsml_uS5_D2-typ_fold_subgr"/>
</dbReference>
<dbReference type="PANTHER" id="PTHR48277">
    <property type="entry name" value="MITOCHONDRIAL RIBOSOMAL PROTEIN S5"/>
    <property type="match status" value="1"/>
</dbReference>
<gene>
    <name evidence="7 11" type="primary">rpsE</name>
    <name evidence="11" type="ORF">ACFPBZ_26020</name>
</gene>
<accession>A0ABV9YWL8</accession>
<evidence type="ECO:0000313" key="11">
    <source>
        <dbReference type="EMBL" id="MFC5065699.1"/>
    </source>
</evidence>
<proteinExistence type="inferred from homology"/>
<dbReference type="InterPro" id="IPR000851">
    <property type="entry name" value="Ribosomal_uS5"/>
</dbReference>
<feature type="domain" description="S5 DRBM" evidence="10">
    <location>
        <begin position="33"/>
        <end position="96"/>
    </location>
</feature>
<keyword evidence="12" id="KW-1185">Reference proteome</keyword>
<keyword evidence="2 7" id="KW-0699">rRNA-binding</keyword>
<evidence type="ECO:0000256" key="7">
    <source>
        <dbReference type="HAMAP-Rule" id="MF_01307"/>
    </source>
</evidence>
<evidence type="ECO:0000256" key="8">
    <source>
        <dbReference type="RuleBase" id="RU003823"/>
    </source>
</evidence>
<dbReference type="PROSITE" id="PS00585">
    <property type="entry name" value="RIBOSOMAL_S5"/>
    <property type="match status" value="1"/>
</dbReference>
<dbReference type="InterPro" id="IPR005712">
    <property type="entry name" value="Ribosomal_uS5_bac-type"/>
</dbReference>
<comment type="function">
    <text evidence="7">Located at the back of the 30S subunit body where it stabilizes the conformation of the head with respect to the body.</text>
</comment>
<comment type="similarity">
    <text evidence="1 7 8">Belongs to the universal ribosomal protein uS5 family.</text>
</comment>
<feature type="compositionally biased region" description="Basic and acidic residues" evidence="9">
    <location>
        <begin position="1"/>
        <end position="21"/>
    </location>
</feature>
<dbReference type="GO" id="GO:0005840">
    <property type="term" value="C:ribosome"/>
    <property type="evidence" value="ECO:0007669"/>
    <property type="project" value="UniProtKB-KW"/>
</dbReference>
<keyword evidence="3 7" id="KW-0694">RNA-binding</keyword>
<dbReference type="EMBL" id="JBHSIV010000043">
    <property type="protein sequence ID" value="MFC5065699.1"/>
    <property type="molecule type" value="Genomic_DNA"/>
</dbReference>
<dbReference type="Pfam" id="PF00333">
    <property type="entry name" value="Ribosomal_S5"/>
    <property type="match status" value="1"/>
</dbReference>
<evidence type="ECO:0000256" key="2">
    <source>
        <dbReference type="ARBA" id="ARBA00022730"/>
    </source>
</evidence>
<dbReference type="PANTHER" id="PTHR48277:SF1">
    <property type="entry name" value="MITOCHONDRIAL RIBOSOMAL PROTEIN S5"/>
    <property type="match status" value="1"/>
</dbReference>
<dbReference type="NCBIfam" id="TIGR01021">
    <property type="entry name" value="rpsE_bact"/>
    <property type="match status" value="1"/>
</dbReference>
<dbReference type="Pfam" id="PF03719">
    <property type="entry name" value="Ribosomal_S5_C"/>
    <property type="match status" value="1"/>
</dbReference>
<comment type="subunit">
    <text evidence="7">Part of the 30S ribosomal subunit. Contacts proteins S4 and S8.</text>
</comment>
<evidence type="ECO:0000256" key="9">
    <source>
        <dbReference type="SAM" id="MobiDB-lite"/>
    </source>
</evidence>
<evidence type="ECO:0000256" key="5">
    <source>
        <dbReference type="ARBA" id="ARBA00023274"/>
    </source>
</evidence>
<name>A0ABV9YWL8_9PSEU</name>
<dbReference type="InterPro" id="IPR020568">
    <property type="entry name" value="Ribosomal_Su5_D2-typ_SF"/>
</dbReference>
<feature type="region of interest" description="Disordered" evidence="9">
    <location>
        <begin position="1"/>
        <end position="33"/>
    </location>
</feature>
<keyword evidence="4 7" id="KW-0689">Ribosomal protein</keyword>
<dbReference type="InterPro" id="IPR018192">
    <property type="entry name" value="Ribosomal_uS5_N_CS"/>
</dbReference>
<reference evidence="12" key="1">
    <citation type="journal article" date="2019" name="Int. J. Syst. Evol. Microbiol.">
        <title>The Global Catalogue of Microorganisms (GCM) 10K type strain sequencing project: providing services to taxonomists for standard genome sequencing and annotation.</title>
        <authorList>
            <consortium name="The Broad Institute Genomics Platform"/>
            <consortium name="The Broad Institute Genome Sequencing Center for Infectious Disease"/>
            <person name="Wu L."/>
            <person name="Ma J."/>
        </authorList>
    </citation>
    <scope>NUCLEOTIDE SEQUENCE [LARGE SCALE GENOMIC DNA]</scope>
    <source>
        <strain evidence="12">CGMCC 4.7093</strain>
    </source>
</reference>
<dbReference type="Proteomes" id="UP001595947">
    <property type="component" value="Unassembled WGS sequence"/>
</dbReference>
<comment type="domain">
    <text evidence="7">The N-terminal domain interacts with the head of the 30S subunit; the C-terminal domain interacts with the body and contacts protein S4. The interaction surface between S4 and S5 is involved in control of translational fidelity.</text>
</comment>
<evidence type="ECO:0000256" key="3">
    <source>
        <dbReference type="ARBA" id="ARBA00022884"/>
    </source>
</evidence>
<evidence type="ECO:0000256" key="1">
    <source>
        <dbReference type="ARBA" id="ARBA00008945"/>
    </source>
</evidence>
<comment type="function">
    <text evidence="7">With S4 and S12 plays an important role in translational accuracy.</text>
</comment>
<protein>
    <recommendedName>
        <fullName evidence="6 7">Small ribosomal subunit protein uS5</fullName>
    </recommendedName>
</protein>
<dbReference type="InterPro" id="IPR005324">
    <property type="entry name" value="Ribosomal_uS5_C"/>
</dbReference>
<dbReference type="InterPro" id="IPR013810">
    <property type="entry name" value="Ribosomal_uS5_N"/>
</dbReference>
<dbReference type="PROSITE" id="PS50881">
    <property type="entry name" value="S5_DSRBD"/>
    <property type="match status" value="1"/>
</dbReference>
<comment type="caution">
    <text evidence="11">The sequence shown here is derived from an EMBL/GenBank/DDBJ whole genome shotgun (WGS) entry which is preliminary data.</text>
</comment>
<dbReference type="Gene3D" id="3.30.160.20">
    <property type="match status" value="1"/>
</dbReference>
<dbReference type="SUPFAM" id="SSF54768">
    <property type="entry name" value="dsRNA-binding domain-like"/>
    <property type="match status" value="1"/>
</dbReference>